<dbReference type="EMBL" id="JBEPSH010000012">
    <property type="protein sequence ID" value="MET4579888.1"/>
    <property type="molecule type" value="Genomic_DNA"/>
</dbReference>
<keyword evidence="1" id="KW-0812">Transmembrane</keyword>
<dbReference type="Proteomes" id="UP001549320">
    <property type="component" value="Unassembled WGS sequence"/>
</dbReference>
<sequence>MRVLPSRPLVWELTHCRSLCFKGLKRRIHLHHPCAARGTVSIRNSCPAIHSSDMKKLSIFSILPTAITAAMLCMAWPVAAQYADLDRAQWAEDAVPPPPAYSLKGLIDVVVPAASSVKIGLDPDTISINQETGVVRYVIIARGPSAVNAIYEGIRCATGEYRVYSRKTQDSDWVASGSNEWKSMRGQVTYPHPYRLARDGICIGTGTNQTKDAMVRALRSPKGTLYND</sequence>
<evidence type="ECO:0000313" key="3">
    <source>
        <dbReference type="EMBL" id="MET4579888.1"/>
    </source>
</evidence>
<feature type="transmembrane region" description="Helical" evidence="1">
    <location>
        <begin position="57"/>
        <end position="79"/>
    </location>
</feature>
<name>A0ABV2QG69_9BURK</name>
<comment type="caution">
    <text evidence="3">The sequence shown here is derived from an EMBL/GenBank/DDBJ whole genome shotgun (WGS) entry which is preliminary data.</text>
</comment>
<protein>
    <recommendedName>
        <fullName evidence="2">CNP1-like uncharacterized domain-containing protein</fullName>
    </recommendedName>
</protein>
<keyword evidence="4" id="KW-1185">Reference proteome</keyword>
<reference evidence="3 4" key="1">
    <citation type="submission" date="2024-06" db="EMBL/GenBank/DDBJ databases">
        <title>Sorghum-associated microbial communities from plants grown in Nebraska, USA.</title>
        <authorList>
            <person name="Schachtman D."/>
        </authorList>
    </citation>
    <scope>NUCLEOTIDE SEQUENCE [LARGE SCALE GENOMIC DNA]</scope>
    <source>
        <strain evidence="3 4">2709</strain>
    </source>
</reference>
<accession>A0ABV2QG69</accession>
<dbReference type="InterPro" id="IPR014861">
    <property type="entry name" value="CNP1-like_dom"/>
</dbReference>
<feature type="domain" description="CNP1-like uncharacterised" evidence="2">
    <location>
        <begin position="87"/>
        <end position="219"/>
    </location>
</feature>
<proteinExistence type="predicted"/>
<dbReference type="Pfam" id="PF08750">
    <property type="entry name" value="CNP1"/>
    <property type="match status" value="1"/>
</dbReference>
<evidence type="ECO:0000256" key="1">
    <source>
        <dbReference type="SAM" id="Phobius"/>
    </source>
</evidence>
<organism evidence="3 4">
    <name type="scientific">Ottowia thiooxydans</name>
    <dbReference type="NCBI Taxonomy" id="219182"/>
    <lineage>
        <taxon>Bacteria</taxon>
        <taxon>Pseudomonadati</taxon>
        <taxon>Pseudomonadota</taxon>
        <taxon>Betaproteobacteria</taxon>
        <taxon>Burkholderiales</taxon>
        <taxon>Comamonadaceae</taxon>
        <taxon>Ottowia</taxon>
    </lineage>
</organism>
<evidence type="ECO:0000313" key="4">
    <source>
        <dbReference type="Proteomes" id="UP001549320"/>
    </source>
</evidence>
<evidence type="ECO:0000259" key="2">
    <source>
        <dbReference type="Pfam" id="PF08750"/>
    </source>
</evidence>
<keyword evidence="1" id="KW-1133">Transmembrane helix</keyword>
<keyword evidence="1" id="KW-0472">Membrane</keyword>
<gene>
    <name evidence="3" type="ORF">ABIE13_005025</name>
</gene>